<reference evidence="6 7" key="1">
    <citation type="submission" date="2024-02" db="EMBL/GenBank/DDBJ databases">
        <authorList>
            <person name="Chen Y."/>
            <person name="Shah S."/>
            <person name="Dougan E. K."/>
            <person name="Thang M."/>
            <person name="Chan C."/>
        </authorList>
    </citation>
    <scope>NUCLEOTIDE SEQUENCE [LARGE SCALE GENOMIC DNA]</scope>
</reference>
<evidence type="ECO:0000313" key="7">
    <source>
        <dbReference type="Proteomes" id="UP001642464"/>
    </source>
</evidence>
<dbReference type="Pfam" id="PF08711">
    <property type="entry name" value="Med26"/>
    <property type="match status" value="2"/>
</dbReference>
<feature type="region of interest" description="Disordered" evidence="3">
    <location>
        <begin position="146"/>
        <end position="187"/>
    </location>
</feature>
<dbReference type="SUPFAM" id="SSF47676">
    <property type="entry name" value="Conserved domain common to transcription factors TFIIS, elongin A, CRSP70"/>
    <property type="match status" value="2"/>
</dbReference>
<dbReference type="InterPro" id="IPR000504">
    <property type="entry name" value="RRM_dom"/>
</dbReference>
<comment type="subcellular location">
    <subcellularLocation>
        <location evidence="2">Nucleus</location>
    </subcellularLocation>
</comment>
<dbReference type="PROSITE" id="PS51319">
    <property type="entry name" value="TFIIS_N"/>
    <property type="match status" value="2"/>
</dbReference>
<comment type="caution">
    <text evidence="6">The sequence shown here is derived from an EMBL/GenBank/DDBJ whole genome shotgun (WGS) entry which is preliminary data.</text>
</comment>
<dbReference type="Gene3D" id="3.30.70.330">
    <property type="match status" value="1"/>
</dbReference>
<sequence>MARATILLDDEPDGPEMVDLPMRLVGLTQARQLNGQVVVVKRFVTEKQRYEVELWQSKEVKSVQVANLECLPVDQEVGLWAQLFQEAKSEDVQGWLNRLEKLPITTAMLAEQNLPKVINAFAKRFPQADTAMKARQLIHKWRHQFRKEKEDAGREERQRPVPREGTQTAGGAGPGRSPEVREAAPPAPRVEMVRMSGPEDGKTLASAMRSCGSEQMRMGLLSALDKSAKHSMLSFIQNGGLEPLTRWLKQSQTARYACLVVLQKLPVTLQDLQKGHLIEIVEAIQKEDDPKNRAEATALLDRWKAAGFIQQEVRRPAKRLRAEDFDLAQPDVPVYQTAQPTSHGAQPRTPPLQTLPAARPEFIPRDLQSLDPRIVKVLLERPQLHELLQQHPDVLHQPSPEALACIRRLLSNSQQKHQDDDSAGCTITVSRLSENSTEEDVSQLLVDIGLQPKKVTLPRESKRKKSCGTAFVLLPSKLDADKAVERLHGAHLNEKVLVVNYLDPTHSTDPTHHDGGRRVQWKPDSQLWEAQMDTLELKRPVIVFSPDESVETLRRRIDRKEFQQLRSGVDVQRTRRIGCPSRIEQVTGYHRGPLHIPTE</sequence>
<dbReference type="Gene3D" id="1.20.930.10">
    <property type="entry name" value="Conserved domain common to transcription factors TFIIS, elongin A, CRSP70"/>
    <property type="match status" value="2"/>
</dbReference>
<feature type="compositionally biased region" description="Basic and acidic residues" evidence="3">
    <location>
        <begin position="147"/>
        <end position="162"/>
    </location>
</feature>
<dbReference type="SMART" id="SM00360">
    <property type="entry name" value="RRM"/>
    <property type="match status" value="1"/>
</dbReference>
<evidence type="ECO:0000256" key="2">
    <source>
        <dbReference type="PROSITE-ProRule" id="PRU00649"/>
    </source>
</evidence>
<dbReference type="CDD" id="cd00590">
    <property type="entry name" value="RRM_SF"/>
    <property type="match status" value="1"/>
</dbReference>
<dbReference type="SUPFAM" id="SSF54928">
    <property type="entry name" value="RNA-binding domain, RBD"/>
    <property type="match status" value="1"/>
</dbReference>
<evidence type="ECO:0000256" key="3">
    <source>
        <dbReference type="SAM" id="MobiDB-lite"/>
    </source>
</evidence>
<name>A0ABP0IMN9_9DINO</name>
<evidence type="ECO:0000256" key="1">
    <source>
        <dbReference type="PROSITE-ProRule" id="PRU00176"/>
    </source>
</evidence>
<evidence type="ECO:0000259" key="5">
    <source>
        <dbReference type="PROSITE" id="PS51319"/>
    </source>
</evidence>
<dbReference type="InterPro" id="IPR017923">
    <property type="entry name" value="TFIIS_N"/>
</dbReference>
<proteinExistence type="predicted"/>
<keyword evidence="2" id="KW-0539">Nucleus</keyword>
<keyword evidence="1" id="KW-0694">RNA-binding</keyword>
<feature type="domain" description="TFIIS N-terminal" evidence="5">
    <location>
        <begin position="75"/>
        <end position="148"/>
    </location>
</feature>
<keyword evidence="6" id="KW-0675">Receptor</keyword>
<dbReference type="InterPro" id="IPR035979">
    <property type="entry name" value="RBD_domain_sf"/>
</dbReference>
<evidence type="ECO:0000259" key="4">
    <source>
        <dbReference type="PROSITE" id="PS50102"/>
    </source>
</evidence>
<feature type="domain" description="RRM" evidence="4">
    <location>
        <begin position="425"/>
        <end position="504"/>
    </location>
</feature>
<gene>
    <name evidence="6" type="ORF">SCF082_LOCUS7677</name>
</gene>
<dbReference type="InterPro" id="IPR035441">
    <property type="entry name" value="TFIIS/LEDGF_dom_sf"/>
</dbReference>
<evidence type="ECO:0000313" key="6">
    <source>
        <dbReference type="EMBL" id="CAK9003292.1"/>
    </source>
</evidence>
<keyword evidence="7" id="KW-1185">Reference proteome</keyword>
<dbReference type="InterPro" id="IPR012677">
    <property type="entry name" value="Nucleotide-bd_a/b_plait_sf"/>
</dbReference>
<dbReference type="PROSITE" id="PS50102">
    <property type="entry name" value="RRM"/>
    <property type="match status" value="1"/>
</dbReference>
<feature type="domain" description="TFIIS N-terminal" evidence="5">
    <location>
        <begin position="242"/>
        <end position="310"/>
    </location>
</feature>
<dbReference type="Proteomes" id="UP001642464">
    <property type="component" value="Unassembled WGS sequence"/>
</dbReference>
<accession>A0ABP0IMN9</accession>
<organism evidence="6 7">
    <name type="scientific">Durusdinium trenchii</name>
    <dbReference type="NCBI Taxonomy" id="1381693"/>
    <lineage>
        <taxon>Eukaryota</taxon>
        <taxon>Sar</taxon>
        <taxon>Alveolata</taxon>
        <taxon>Dinophyceae</taxon>
        <taxon>Suessiales</taxon>
        <taxon>Symbiodiniaceae</taxon>
        <taxon>Durusdinium</taxon>
    </lineage>
</organism>
<protein>
    <submittedName>
        <fullName evidence="6">Receptor-type tyrosine-protein phosphatase F</fullName>
    </submittedName>
</protein>
<dbReference type="Pfam" id="PF00076">
    <property type="entry name" value="RRM_1"/>
    <property type="match status" value="1"/>
</dbReference>
<dbReference type="EMBL" id="CAXAMM010004347">
    <property type="protein sequence ID" value="CAK9003292.1"/>
    <property type="molecule type" value="Genomic_DNA"/>
</dbReference>